<keyword evidence="2" id="KW-1185">Reference proteome</keyword>
<dbReference type="EMBL" id="JAWRVI010000306">
    <property type="protein sequence ID" value="KAK4068505.1"/>
    <property type="molecule type" value="Genomic_DNA"/>
</dbReference>
<reference evidence="1 2" key="1">
    <citation type="journal article" date="2024" name="Microbiol. Resour. Announc.">
        <title>Genome annotations for the ascomycete fungi Trichoderma harzianum, Trichoderma aggressivum, and Purpureocillium lilacinum.</title>
        <authorList>
            <person name="Beijen E.P.W."/>
            <person name="Ohm R.A."/>
        </authorList>
    </citation>
    <scope>NUCLEOTIDE SEQUENCE [LARGE SCALE GENOMIC DNA]</scope>
    <source>
        <strain evidence="1 2">CBS 150709</strain>
    </source>
</reference>
<comment type="caution">
    <text evidence="1">The sequence shown here is derived from an EMBL/GenBank/DDBJ whole genome shotgun (WGS) entry which is preliminary data.</text>
</comment>
<gene>
    <name evidence="1" type="ORF">Purlil1_13789</name>
</gene>
<proteinExistence type="predicted"/>
<evidence type="ECO:0000313" key="2">
    <source>
        <dbReference type="Proteomes" id="UP001287286"/>
    </source>
</evidence>
<sequence length="152" mass="16982">MEAKQHERLLHGVPSDLDDDYDPLDDLVPEKSRLARAMDGTSALSCDEQLRYMRDALFLLENDWSVYYRPGEEPEKGTCQFCHRALASNGVLLCIGGQQFIMTETTLAPVRFLATLWALAEPAGGEYLVKGDAQLFERLIGVVKGSIWTCEA</sequence>
<dbReference type="Proteomes" id="UP001287286">
    <property type="component" value="Unassembled WGS sequence"/>
</dbReference>
<accession>A0ABR0BD64</accession>
<organism evidence="1 2">
    <name type="scientific">Purpureocillium lilacinum</name>
    <name type="common">Paecilomyces lilacinus</name>
    <dbReference type="NCBI Taxonomy" id="33203"/>
    <lineage>
        <taxon>Eukaryota</taxon>
        <taxon>Fungi</taxon>
        <taxon>Dikarya</taxon>
        <taxon>Ascomycota</taxon>
        <taxon>Pezizomycotina</taxon>
        <taxon>Sordariomycetes</taxon>
        <taxon>Hypocreomycetidae</taxon>
        <taxon>Hypocreales</taxon>
        <taxon>Ophiocordycipitaceae</taxon>
        <taxon>Purpureocillium</taxon>
    </lineage>
</organism>
<name>A0ABR0BD64_PURLI</name>
<evidence type="ECO:0000313" key="1">
    <source>
        <dbReference type="EMBL" id="KAK4068505.1"/>
    </source>
</evidence>
<protein>
    <submittedName>
        <fullName evidence="1">Uncharacterized protein</fullName>
    </submittedName>
</protein>